<dbReference type="AlphaFoldDB" id="A0A1I5YLV5"/>
<sequence>MKTIAVAVLVEKPLDVVWEKWINPDAIKQWNIPFENWHCPGAINDVTDGGLFIFRMEKKDGSEGFDYKGKYNRIIPFEYIESIQHDGRKTIVEFQQIDDNTIIRESFEPEAQTPLDVQESFCQSVLNRFKQYAEQKR</sequence>
<accession>A0A1I5YLV5</accession>
<evidence type="ECO:0000313" key="3">
    <source>
        <dbReference type="EMBL" id="SFQ45176.1"/>
    </source>
</evidence>
<organism evidence="3 4">
    <name type="scientific">Parafilimonas terrae</name>
    <dbReference type="NCBI Taxonomy" id="1465490"/>
    <lineage>
        <taxon>Bacteria</taxon>
        <taxon>Pseudomonadati</taxon>
        <taxon>Bacteroidota</taxon>
        <taxon>Chitinophagia</taxon>
        <taxon>Chitinophagales</taxon>
        <taxon>Chitinophagaceae</taxon>
        <taxon>Parafilimonas</taxon>
    </lineage>
</organism>
<evidence type="ECO:0000313" key="4">
    <source>
        <dbReference type="Proteomes" id="UP000199031"/>
    </source>
</evidence>
<evidence type="ECO:0000256" key="1">
    <source>
        <dbReference type="ARBA" id="ARBA00006817"/>
    </source>
</evidence>
<feature type="domain" description="Activator of Hsp90 ATPase homologue 1/2-like C-terminal" evidence="2">
    <location>
        <begin position="13"/>
        <end position="134"/>
    </location>
</feature>
<dbReference type="STRING" id="1465490.SAMN05444277_11315"/>
<proteinExistence type="inferred from homology"/>
<dbReference type="Gene3D" id="3.30.530.20">
    <property type="match status" value="1"/>
</dbReference>
<evidence type="ECO:0000259" key="2">
    <source>
        <dbReference type="Pfam" id="PF08327"/>
    </source>
</evidence>
<dbReference type="OrthoDB" id="384974at2"/>
<dbReference type="Pfam" id="PF08327">
    <property type="entry name" value="AHSA1"/>
    <property type="match status" value="1"/>
</dbReference>
<dbReference type="InterPro" id="IPR023393">
    <property type="entry name" value="START-like_dom_sf"/>
</dbReference>
<dbReference type="RefSeq" id="WP_090661683.1">
    <property type="nucleotide sequence ID" value="NZ_FOXQ01000013.1"/>
</dbReference>
<comment type="similarity">
    <text evidence="1">Belongs to the AHA1 family.</text>
</comment>
<dbReference type="EMBL" id="FOXQ01000013">
    <property type="protein sequence ID" value="SFQ45176.1"/>
    <property type="molecule type" value="Genomic_DNA"/>
</dbReference>
<dbReference type="InterPro" id="IPR013538">
    <property type="entry name" value="ASHA1/2-like_C"/>
</dbReference>
<dbReference type="SUPFAM" id="SSF55961">
    <property type="entry name" value="Bet v1-like"/>
    <property type="match status" value="1"/>
</dbReference>
<protein>
    <submittedName>
        <fullName evidence="3">Activator of Hsp90 ATPase homolog 1-like protein</fullName>
    </submittedName>
</protein>
<dbReference type="Proteomes" id="UP000199031">
    <property type="component" value="Unassembled WGS sequence"/>
</dbReference>
<name>A0A1I5YLV5_9BACT</name>
<gene>
    <name evidence="3" type="ORF">SAMN05444277_11315</name>
</gene>
<keyword evidence="4" id="KW-1185">Reference proteome</keyword>
<reference evidence="3 4" key="1">
    <citation type="submission" date="2016-10" db="EMBL/GenBank/DDBJ databases">
        <authorList>
            <person name="de Groot N.N."/>
        </authorList>
    </citation>
    <scope>NUCLEOTIDE SEQUENCE [LARGE SCALE GENOMIC DNA]</scope>
    <source>
        <strain evidence="3 4">DSM 28286</strain>
    </source>
</reference>